<gene>
    <name evidence="7" type="ORF">CYLTODRAFT_417986</name>
</gene>
<feature type="compositionally biased region" description="Low complexity" evidence="5">
    <location>
        <begin position="362"/>
        <end position="374"/>
    </location>
</feature>
<reference evidence="7 8" key="1">
    <citation type="journal article" date="2015" name="Fungal Genet. Biol.">
        <title>Evolution of novel wood decay mechanisms in Agaricales revealed by the genome sequences of Fistulina hepatica and Cylindrobasidium torrendii.</title>
        <authorList>
            <person name="Floudas D."/>
            <person name="Held B.W."/>
            <person name="Riley R."/>
            <person name="Nagy L.G."/>
            <person name="Koehler G."/>
            <person name="Ransdell A.S."/>
            <person name="Younus H."/>
            <person name="Chow J."/>
            <person name="Chiniquy J."/>
            <person name="Lipzen A."/>
            <person name="Tritt A."/>
            <person name="Sun H."/>
            <person name="Haridas S."/>
            <person name="LaButti K."/>
            <person name="Ohm R.A."/>
            <person name="Kues U."/>
            <person name="Blanchette R.A."/>
            <person name="Grigoriev I.V."/>
            <person name="Minto R.E."/>
            <person name="Hibbett D.S."/>
        </authorList>
    </citation>
    <scope>NUCLEOTIDE SEQUENCE [LARGE SCALE GENOMIC DNA]</scope>
    <source>
        <strain evidence="7 8">FP15055 ss-10</strain>
    </source>
</reference>
<evidence type="ECO:0000256" key="4">
    <source>
        <dbReference type="ARBA" id="ARBA00023242"/>
    </source>
</evidence>
<dbReference type="Gene3D" id="2.170.210.10">
    <property type="entry name" value="DNA double-strand break repair and VJ recombination XRCC4, N-terminal"/>
    <property type="match status" value="1"/>
</dbReference>
<dbReference type="GO" id="GO:0006303">
    <property type="term" value="P:double-strand break repair via nonhomologous end joining"/>
    <property type="evidence" value="ECO:0007669"/>
    <property type="project" value="UniProtKB-ARBA"/>
</dbReference>
<evidence type="ECO:0000259" key="6">
    <source>
        <dbReference type="Pfam" id="PF09302"/>
    </source>
</evidence>
<dbReference type="Proteomes" id="UP000054007">
    <property type="component" value="Unassembled WGS sequence"/>
</dbReference>
<proteinExistence type="predicted"/>
<evidence type="ECO:0000256" key="2">
    <source>
        <dbReference type="ARBA" id="ARBA00022763"/>
    </source>
</evidence>
<comment type="subcellular location">
    <subcellularLocation>
        <location evidence="1">Nucleus</location>
    </subcellularLocation>
</comment>
<sequence>MDLLSDDFQNLLYTKEWAVKVDASQSQPYLIKSFSSKTDTSCGVVITDTKSVWTEVLPGQHFARRWRKCNSFPLVSDAPFDLAENDWRAHNAEVLANAHTPGCIQDFDFEIVETKFSDLACTIEGASFQWRWETNYIGHRQSAEFISKHLILPLISLSNLAFISPGLANMTDDDVEKSVDKLARTSKRTPDIYIKNVLSKPKISSTLARLNAAVNLPNGFPPVKSEYDTTELQPLPPPNADEVRNATPDAPQKGSPMADVRFNPNAPAIHVEASAPTLPSEKPGSSKAGTKAESPLPDLPPAIPGQDSDTEDEDSDDALPPPPPSKAVDSKGKSKASTPVPVAKPSPSPAPPKRAPPRRRTAAPSSSSDESSPVQKPPSKKTKPPVSSEDSDSDKAPVVKKGTRQPLKRGGKRF</sequence>
<dbReference type="GO" id="GO:0005634">
    <property type="term" value="C:nucleus"/>
    <property type="evidence" value="ECO:0007669"/>
    <property type="project" value="UniProtKB-SubCell"/>
</dbReference>
<dbReference type="InterPro" id="IPR038051">
    <property type="entry name" value="XRCC4-like_N_sf"/>
</dbReference>
<keyword evidence="2" id="KW-0227">DNA damage</keyword>
<evidence type="ECO:0000313" key="7">
    <source>
        <dbReference type="EMBL" id="KIY72399.1"/>
    </source>
</evidence>
<feature type="domain" description="XLF-like N-terminal" evidence="6">
    <location>
        <begin position="17"/>
        <end position="133"/>
    </location>
</feature>
<organism evidence="7 8">
    <name type="scientific">Cylindrobasidium torrendii FP15055 ss-10</name>
    <dbReference type="NCBI Taxonomy" id="1314674"/>
    <lineage>
        <taxon>Eukaryota</taxon>
        <taxon>Fungi</taxon>
        <taxon>Dikarya</taxon>
        <taxon>Basidiomycota</taxon>
        <taxon>Agaricomycotina</taxon>
        <taxon>Agaricomycetes</taxon>
        <taxon>Agaricomycetidae</taxon>
        <taxon>Agaricales</taxon>
        <taxon>Marasmiineae</taxon>
        <taxon>Physalacriaceae</taxon>
        <taxon>Cylindrobasidium</taxon>
    </lineage>
</organism>
<keyword evidence="4" id="KW-0539">Nucleus</keyword>
<name>A0A0D7BQF4_9AGAR</name>
<dbReference type="Pfam" id="PF09302">
    <property type="entry name" value="XLF"/>
    <property type="match status" value="1"/>
</dbReference>
<dbReference type="AlphaFoldDB" id="A0A0D7BQF4"/>
<evidence type="ECO:0000256" key="5">
    <source>
        <dbReference type="SAM" id="MobiDB-lite"/>
    </source>
</evidence>
<protein>
    <recommendedName>
        <fullName evidence="6">XLF-like N-terminal domain-containing protein</fullName>
    </recommendedName>
</protein>
<feature type="region of interest" description="Disordered" evidence="5">
    <location>
        <begin position="224"/>
        <end position="414"/>
    </location>
</feature>
<feature type="compositionally biased region" description="Basic residues" evidence="5">
    <location>
        <begin position="401"/>
        <end position="414"/>
    </location>
</feature>
<dbReference type="EMBL" id="KN880444">
    <property type="protein sequence ID" value="KIY72399.1"/>
    <property type="molecule type" value="Genomic_DNA"/>
</dbReference>
<evidence type="ECO:0000313" key="8">
    <source>
        <dbReference type="Proteomes" id="UP000054007"/>
    </source>
</evidence>
<evidence type="ECO:0000256" key="3">
    <source>
        <dbReference type="ARBA" id="ARBA00023204"/>
    </source>
</evidence>
<feature type="compositionally biased region" description="Pro residues" evidence="5">
    <location>
        <begin position="342"/>
        <end position="354"/>
    </location>
</feature>
<dbReference type="OrthoDB" id="3184250at2759"/>
<feature type="compositionally biased region" description="Acidic residues" evidence="5">
    <location>
        <begin position="308"/>
        <end position="317"/>
    </location>
</feature>
<dbReference type="InterPro" id="IPR015381">
    <property type="entry name" value="XLF-like_N"/>
</dbReference>
<accession>A0A0D7BQF4</accession>
<evidence type="ECO:0000256" key="1">
    <source>
        <dbReference type="ARBA" id="ARBA00004123"/>
    </source>
</evidence>
<keyword evidence="8" id="KW-1185">Reference proteome</keyword>
<keyword evidence="3" id="KW-0234">DNA repair</keyword>